<comment type="caution">
    <text evidence="1">The sequence shown here is derived from an EMBL/GenBank/DDBJ whole genome shotgun (WGS) entry which is preliminary data.</text>
</comment>
<dbReference type="InterPro" id="IPR009531">
    <property type="entry name" value="DUF1150"/>
</dbReference>
<dbReference type="AlphaFoldDB" id="A0A916TJJ0"/>
<proteinExistence type="predicted"/>
<dbReference type="Pfam" id="PF06620">
    <property type="entry name" value="DUF1150"/>
    <property type="match status" value="1"/>
</dbReference>
<accession>A0A916TJJ0</accession>
<reference evidence="1" key="2">
    <citation type="submission" date="2020-09" db="EMBL/GenBank/DDBJ databases">
        <authorList>
            <person name="Sun Q."/>
            <person name="Zhou Y."/>
        </authorList>
    </citation>
    <scope>NUCLEOTIDE SEQUENCE</scope>
    <source>
        <strain evidence="1">CGMCC 1.12426</strain>
    </source>
</reference>
<dbReference type="RefSeq" id="WP_208998410.1">
    <property type="nucleotide sequence ID" value="NZ_BMFA01000005.1"/>
</dbReference>
<dbReference type="EMBL" id="BMFA01000005">
    <property type="protein sequence ID" value="GGB47124.1"/>
    <property type="molecule type" value="Genomic_DNA"/>
</dbReference>
<reference evidence="1" key="1">
    <citation type="journal article" date="2014" name="Int. J. Syst. Evol. Microbiol.">
        <title>Complete genome sequence of Corynebacterium casei LMG S-19264T (=DSM 44701T), isolated from a smear-ripened cheese.</title>
        <authorList>
            <consortium name="US DOE Joint Genome Institute (JGI-PGF)"/>
            <person name="Walter F."/>
            <person name="Albersmeier A."/>
            <person name="Kalinowski J."/>
            <person name="Ruckert C."/>
        </authorList>
    </citation>
    <scope>NUCLEOTIDE SEQUENCE</scope>
    <source>
        <strain evidence="1">CGMCC 1.12426</strain>
    </source>
</reference>
<organism evidence="1 2">
    <name type="scientific">Roseibium aquae</name>
    <dbReference type="NCBI Taxonomy" id="1323746"/>
    <lineage>
        <taxon>Bacteria</taxon>
        <taxon>Pseudomonadati</taxon>
        <taxon>Pseudomonadota</taxon>
        <taxon>Alphaproteobacteria</taxon>
        <taxon>Hyphomicrobiales</taxon>
        <taxon>Stappiaceae</taxon>
        <taxon>Roseibium</taxon>
    </lineage>
</organism>
<evidence type="ECO:0000313" key="2">
    <source>
        <dbReference type="Proteomes" id="UP000605148"/>
    </source>
</evidence>
<name>A0A916TJJ0_9HYPH</name>
<gene>
    <name evidence="1" type="ORF">GCM10011316_19030</name>
</gene>
<evidence type="ECO:0008006" key="3">
    <source>
        <dbReference type="Google" id="ProtNLM"/>
    </source>
</evidence>
<evidence type="ECO:0000313" key="1">
    <source>
        <dbReference type="EMBL" id="GGB47124.1"/>
    </source>
</evidence>
<keyword evidence="2" id="KW-1185">Reference proteome</keyword>
<dbReference type="Proteomes" id="UP000605148">
    <property type="component" value="Unassembled WGS sequence"/>
</dbReference>
<sequence length="94" mass="10024">MHKLNPPAGGSRRVPSAKMTKDALTKLGIGQVAYMRKIGAADLATLFPGVPPVDKSMQLYALLNADGSPIILADSPQAVLENAWENELQMVSVH</sequence>
<protein>
    <recommendedName>
        <fullName evidence="3">DUF1150 domain-containing protein</fullName>
    </recommendedName>
</protein>